<gene>
    <name evidence="8" type="ORF">bhn_I0960</name>
</gene>
<dbReference type="KEGG" id="bhu:bhn_I0960"/>
<sequence length="755" mass="82887">MKKYKKIIAFLATATLVAGSLAGCGNKTTVPTTSNDTESSSDASAADSTESTGETATGVAISTLVGVEEDTTPAAEGYSALWDAESYQAESSELYNKILGEFYESYQKALEAENISERYALMAVAEAKMLESGIFVPLTTRGGVYAISRRAPGSTTTTLWGNDEYRYHNALVTEELITAEDTAELRAKLAELRGTGEYHEWAKKYLTDKGYTLKDSYNYPNTSDPVTWDVLATSSATDTSVLVNLYDGLYEYDGENEQQPALAESYTVSDDGKVYTFKIRQGVKWVDSQGREVDEVKADDFVAGMQHMMDAMGGLEYLVDGVIEGATEYINGETTDFSTVGVKALDDYTLEYTLTDDIPYFPTMISYSVFAPLSRSYYEGQGGQFGQGASAGQYGTDKDHIAYCGPFLITSYTEKNSIVFKANPSYWNAENQELKTLTYNYEDLTDATKIYTDILAGTVDAANLDTAQVEMAKKDGNFDKYCFISTTEGTTFCGWLNVNRKAFANFNDASKAVSEKTVYDAQRTALAMQNRDFRLALCTAIDRASHNAQRFGEDVKYNNMRNSYTPGNFVFLDEDVTIDINGTPTTFAAGTYFGEIEQAQITADGFPVTVWDPTKEEGAGSSDGFDGWYNPEFAKEEITKAAEALKEVGVEVTAENPVQIDLPYFSGSEVYTNRANVLKQSVESATDGLIQVNLVQCEASDDWSYASYYPQTGSDFNADISDNSGWGPDYGDPSTYLNTILPDYAGYMTKCIGLF</sequence>
<dbReference type="Gene3D" id="3.90.76.10">
    <property type="entry name" value="Dipeptide-binding Protein, Domain 1"/>
    <property type="match status" value="1"/>
</dbReference>
<dbReference type="GO" id="GO:0015833">
    <property type="term" value="P:peptide transport"/>
    <property type="evidence" value="ECO:0007669"/>
    <property type="project" value="TreeGrafter"/>
</dbReference>
<accession>A0A1D9P0W1</accession>
<dbReference type="GO" id="GO:0030313">
    <property type="term" value="C:cell envelope"/>
    <property type="evidence" value="ECO:0007669"/>
    <property type="project" value="UniProtKB-SubCell"/>
</dbReference>
<proteinExistence type="inferred from homology"/>
<feature type="domain" description="Solute-binding protein family 5" evidence="7">
    <location>
        <begin position="258"/>
        <end position="552"/>
    </location>
</feature>
<keyword evidence="3" id="KW-0813">Transport</keyword>
<evidence type="ECO:0000313" key="9">
    <source>
        <dbReference type="Proteomes" id="UP000179284"/>
    </source>
</evidence>
<dbReference type="Gene3D" id="3.10.105.10">
    <property type="entry name" value="Dipeptide-binding Protein, Domain 3"/>
    <property type="match status" value="1"/>
</dbReference>
<organism evidence="8 9">
    <name type="scientific">Butyrivibrio hungatei</name>
    <dbReference type="NCBI Taxonomy" id="185008"/>
    <lineage>
        <taxon>Bacteria</taxon>
        <taxon>Bacillati</taxon>
        <taxon>Bacillota</taxon>
        <taxon>Clostridia</taxon>
        <taxon>Lachnospirales</taxon>
        <taxon>Lachnospiraceae</taxon>
        <taxon>Butyrivibrio</taxon>
    </lineage>
</organism>
<keyword evidence="4 6" id="KW-0732">Signal</keyword>
<evidence type="ECO:0000259" key="7">
    <source>
        <dbReference type="Pfam" id="PF00496"/>
    </source>
</evidence>
<dbReference type="InterPro" id="IPR000914">
    <property type="entry name" value="SBP_5_dom"/>
</dbReference>
<dbReference type="EMBL" id="CP017831">
    <property type="protein sequence ID" value="AOZ95994.1"/>
    <property type="molecule type" value="Genomic_DNA"/>
</dbReference>
<evidence type="ECO:0000256" key="6">
    <source>
        <dbReference type="SAM" id="SignalP"/>
    </source>
</evidence>
<feature type="region of interest" description="Disordered" evidence="5">
    <location>
        <begin position="28"/>
        <end position="55"/>
    </location>
</feature>
<evidence type="ECO:0000256" key="1">
    <source>
        <dbReference type="ARBA" id="ARBA00004196"/>
    </source>
</evidence>
<dbReference type="PANTHER" id="PTHR30290">
    <property type="entry name" value="PERIPLASMIC BINDING COMPONENT OF ABC TRANSPORTER"/>
    <property type="match status" value="1"/>
</dbReference>
<dbReference type="AlphaFoldDB" id="A0A1D9P0W1"/>
<dbReference type="OrthoDB" id="9801912at2"/>
<dbReference type="SUPFAM" id="SSF53850">
    <property type="entry name" value="Periplasmic binding protein-like II"/>
    <property type="match status" value="1"/>
</dbReference>
<evidence type="ECO:0000256" key="3">
    <source>
        <dbReference type="ARBA" id="ARBA00022448"/>
    </source>
</evidence>
<dbReference type="GO" id="GO:1904680">
    <property type="term" value="F:peptide transmembrane transporter activity"/>
    <property type="evidence" value="ECO:0007669"/>
    <property type="project" value="TreeGrafter"/>
</dbReference>
<dbReference type="Proteomes" id="UP000179284">
    <property type="component" value="Chromosome I"/>
</dbReference>
<evidence type="ECO:0000256" key="2">
    <source>
        <dbReference type="ARBA" id="ARBA00005695"/>
    </source>
</evidence>
<comment type="subcellular location">
    <subcellularLocation>
        <location evidence="1">Cell envelope</location>
    </subcellularLocation>
</comment>
<comment type="similarity">
    <text evidence="2">Belongs to the bacterial solute-binding protein 5 family.</text>
</comment>
<dbReference type="Pfam" id="PF00496">
    <property type="entry name" value="SBP_bac_5"/>
    <property type="match status" value="1"/>
</dbReference>
<dbReference type="PROSITE" id="PS51257">
    <property type="entry name" value="PROKAR_LIPOPROTEIN"/>
    <property type="match status" value="1"/>
</dbReference>
<dbReference type="PANTHER" id="PTHR30290:SF10">
    <property type="entry name" value="PERIPLASMIC OLIGOPEPTIDE-BINDING PROTEIN-RELATED"/>
    <property type="match status" value="1"/>
</dbReference>
<dbReference type="InterPro" id="IPR039424">
    <property type="entry name" value="SBP_5"/>
</dbReference>
<dbReference type="Gene3D" id="3.40.190.10">
    <property type="entry name" value="Periplasmic binding protein-like II"/>
    <property type="match status" value="1"/>
</dbReference>
<name>A0A1D9P0W1_9FIRM</name>
<feature type="chain" id="PRO_5038924414" evidence="6">
    <location>
        <begin position="23"/>
        <end position="755"/>
    </location>
</feature>
<feature type="signal peptide" evidence="6">
    <location>
        <begin position="1"/>
        <end position="22"/>
    </location>
</feature>
<evidence type="ECO:0000256" key="5">
    <source>
        <dbReference type="SAM" id="MobiDB-lite"/>
    </source>
</evidence>
<feature type="compositionally biased region" description="Low complexity" evidence="5">
    <location>
        <begin position="32"/>
        <end position="55"/>
    </location>
</feature>
<reference evidence="9" key="1">
    <citation type="submission" date="2016-10" db="EMBL/GenBank/DDBJ databases">
        <title>The complete genome sequence of the rumen bacterium Butyrivibrio hungatei MB2003.</title>
        <authorList>
            <person name="Palevich N."/>
            <person name="Kelly W.J."/>
            <person name="Leahy S.C."/>
            <person name="Altermann E."/>
            <person name="Rakonjac J."/>
            <person name="Attwood G.T."/>
        </authorList>
    </citation>
    <scope>NUCLEOTIDE SEQUENCE [LARGE SCALE GENOMIC DNA]</scope>
    <source>
        <strain evidence="9">MB2003</strain>
    </source>
</reference>
<dbReference type="RefSeq" id="WP_071175717.1">
    <property type="nucleotide sequence ID" value="NZ_CP017831.1"/>
</dbReference>
<keyword evidence="9" id="KW-1185">Reference proteome</keyword>
<evidence type="ECO:0000256" key="4">
    <source>
        <dbReference type="ARBA" id="ARBA00022729"/>
    </source>
</evidence>
<evidence type="ECO:0000313" key="8">
    <source>
        <dbReference type="EMBL" id="AOZ95994.1"/>
    </source>
</evidence>
<protein>
    <submittedName>
        <fullName evidence="8">Nickel/peptide ABC transporter substrate-binding protein</fullName>
    </submittedName>
</protein>